<feature type="compositionally biased region" description="Polar residues" evidence="6">
    <location>
        <begin position="12"/>
        <end position="26"/>
    </location>
</feature>
<feature type="transmembrane region" description="Helical" evidence="7">
    <location>
        <begin position="114"/>
        <end position="134"/>
    </location>
</feature>
<name>A0ABM1E7Z3_PRICU</name>
<dbReference type="Pfam" id="PF04103">
    <property type="entry name" value="CD20"/>
    <property type="match status" value="1"/>
</dbReference>
<feature type="compositionally biased region" description="Basic and acidic residues" evidence="6">
    <location>
        <begin position="1"/>
        <end position="11"/>
    </location>
</feature>
<dbReference type="PANTHER" id="PTHR23320">
    <property type="entry name" value="MEMBRANE-SPANNING 4-DOMAINS SUBFAMILY A MS4A -RELATED"/>
    <property type="match status" value="1"/>
</dbReference>
<keyword evidence="3 7" id="KW-0812">Transmembrane</keyword>
<protein>
    <submittedName>
        <fullName evidence="9">Uncharacterized protein LOC106809663</fullName>
    </submittedName>
</protein>
<dbReference type="InterPro" id="IPR030417">
    <property type="entry name" value="MS4A"/>
</dbReference>
<dbReference type="Proteomes" id="UP000695022">
    <property type="component" value="Unplaced"/>
</dbReference>
<feature type="region of interest" description="Disordered" evidence="6">
    <location>
        <begin position="1"/>
        <end position="30"/>
    </location>
</feature>
<evidence type="ECO:0000256" key="6">
    <source>
        <dbReference type="SAM" id="MobiDB-lite"/>
    </source>
</evidence>
<gene>
    <name evidence="9" type="primary">LOC106809663</name>
</gene>
<feature type="transmembrane region" description="Helical" evidence="7">
    <location>
        <begin position="80"/>
        <end position="102"/>
    </location>
</feature>
<evidence type="ECO:0000313" key="8">
    <source>
        <dbReference type="Proteomes" id="UP000695022"/>
    </source>
</evidence>
<evidence type="ECO:0000256" key="3">
    <source>
        <dbReference type="ARBA" id="ARBA00022692"/>
    </source>
</evidence>
<evidence type="ECO:0000256" key="7">
    <source>
        <dbReference type="SAM" id="Phobius"/>
    </source>
</evidence>
<dbReference type="PANTHER" id="PTHR23320:SF130">
    <property type="entry name" value="TRANSMEMBRANE PROTEIN 212"/>
    <property type="match status" value="1"/>
</dbReference>
<keyword evidence="8" id="KW-1185">Reference proteome</keyword>
<evidence type="ECO:0000256" key="2">
    <source>
        <dbReference type="ARBA" id="ARBA00009565"/>
    </source>
</evidence>
<comment type="similarity">
    <text evidence="2">Belongs to the MS4A family.</text>
</comment>
<feature type="transmembrane region" description="Helical" evidence="7">
    <location>
        <begin position="53"/>
        <end position="74"/>
    </location>
</feature>
<evidence type="ECO:0000256" key="1">
    <source>
        <dbReference type="ARBA" id="ARBA00004141"/>
    </source>
</evidence>
<feature type="transmembrane region" description="Helical" evidence="7">
    <location>
        <begin position="161"/>
        <end position="193"/>
    </location>
</feature>
<reference evidence="9" key="1">
    <citation type="submission" date="2025-08" db="UniProtKB">
        <authorList>
            <consortium name="RefSeq"/>
        </authorList>
    </citation>
    <scope>IDENTIFICATION</scope>
</reference>
<organism evidence="8 9">
    <name type="scientific">Priapulus caudatus</name>
    <name type="common">Priapulid worm</name>
    <dbReference type="NCBI Taxonomy" id="37621"/>
    <lineage>
        <taxon>Eukaryota</taxon>
        <taxon>Metazoa</taxon>
        <taxon>Ecdysozoa</taxon>
        <taxon>Scalidophora</taxon>
        <taxon>Priapulida</taxon>
        <taxon>Priapulimorpha</taxon>
        <taxon>Priapulimorphida</taxon>
        <taxon>Priapulidae</taxon>
        <taxon>Priapulus</taxon>
    </lineage>
</organism>
<proteinExistence type="inferred from homology"/>
<sequence length="222" mass="24729">MMEPDTGHDNPHNASIDTSEKSYTTEPRSHTDTADALAKIVRQRPLGFADRPAFILSIISIVFGVLCMVMEIIISCLTSLWNSGGGIWCGLVFIGVGVMGVFACRNKQRLRIKIFMGLTIIAVIFAAILIGLSIKGFRVHFYCNRSYIDPDRNLNICEWYYAAYILHIILVTLGVFELFIMFACCAICVMTIFGREKQKGMIYVPGHSSRGQPVMIAIPPRA</sequence>
<dbReference type="InterPro" id="IPR007237">
    <property type="entry name" value="CD20-like"/>
</dbReference>
<evidence type="ECO:0000256" key="5">
    <source>
        <dbReference type="ARBA" id="ARBA00023136"/>
    </source>
</evidence>
<keyword evidence="4 7" id="KW-1133">Transmembrane helix</keyword>
<evidence type="ECO:0000313" key="9">
    <source>
        <dbReference type="RefSeq" id="XP_014668314.1"/>
    </source>
</evidence>
<keyword evidence="5 7" id="KW-0472">Membrane</keyword>
<comment type="subcellular location">
    <subcellularLocation>
        <location evidence="1">Membrane</location>
        <topology evidence="1">Multi-pass membrane protein</topology>
    </subcellularLocation>
</comment>
<dbReference type="GeneID" id="106809663"/>
<dbReference type="RefSeq" id="XP_014668314.1">
    <property type="nucleotide sequence ID" value="XM_014812828.1"/>
</dbReference>
<evidence type="ECO:0000256" key="4">
    <source>
        <dbReference type="ARBA" id="ARBA00022989"/>
    </source>
</evidence>
<accession>A0ABM1E7Z3</accession>